<dbReference type="Proteomes" id="UP000005636">
    <property type="component" value="Chromosome"/>
</dbReference>
<evidence type="ECO:0008006" key="3">
    <source>
        <dbReference type="Google" id="ProtNLM"/>
    </source>
</evidence>
<reference evidence="1 2" key="1">
    <citation type="submission" date="2011-11" db="EMBL/GenBank/DDBJ databases">
        <title>Complete genome sequence of thermophilic Geobacillus thermoleovorans CCB_US3_UF5.</title>
        <authorList>
            <person name="Muhd Sakaff M.K.L."/>
            <person name="Abdul Rahman A.Y."/>
            <person name="Saito J.A."/>
            <person name="Hou S."/>
            <person name="Alam M."/>
        </authorList>
    </citation>
    <scope>NUCLEOTIDE SEQUENCE [LARGE SCALE GENOMIC DNA]</scope>
    <source>
        <strain evidence="1 2">CCB_US3_UF5</strain>
    </source>
</reference>
<sequence>MVLTETWKCYAKKVFFPAKGLWLFLWRLSRGNSFFCFSNRKQLDELVRIL</sequence>
<evidence type="ECO:0000313" key="2">
    <source>
        <dbReference type="Proteomes" id="UP000005636"/>
    </source>
</evidence>
<evidence type="ECO:0000313" key="1">
    <source>
        <dbReference type="EMBL" id="AEV20638.1"/>
    </source>
</evidence>
<gene>
    <name evidence="1" type="ORF">GTCCBUS3UF5_33370</name>
</gene>
<proteinExistence type="predicted"/>
<dbReference type="EMBL" id="CP003125">
    <property type="protein sequence ID" value="AEV20638.1"/>
    <property type="molecule type" value="Genomic_DNA"/>
</dbReference>
<name>A0ABN4A2L8_GEOTH</name>
<organism evidence="1 2">
    <name type="scientific">Geobacillus thermoleovorans CCB_US3_UF5</name>
    <dbReference type="NCBI Taxonomy" id="1111068"/>
    <lineage>
        <taxon>Bacteria</taxon>
        <taxon>Bacillati</taxon>
        <taxon>Bacillota</taxon>
        <taxon>Bacilli</taxon>
        <taxon>Bacillales</taxon>
        <taxon>Anoxybacillaceae</taxon>
        <taxon>Geobacillus</taxon>
        <taxon>Geobacillus thermoleovorans group</taxon>
    </lineage>
</organism>
<keyword evidence="2" id="KW-1185">Reference proteome</keyword>
<accession>A0ABN4A2L8</accession>
<protein>
    <recommendedName>
        <fullName evidence="3">Transposase</fullName>
    </recommendedName>
</protein>